<dbReference type="Proteomes" id="UP000823615">
    <property type="component" value="Unassembled WGS sequence"/>
</dbReference>
<protein>
    <submittedName>
        <fullName evidence="5">EFR1 family ferrodoxin</fullName>
    </submittedName>
</protein>
<dbReference type="SUPFAM" id="SSF52218">
    <property type="entry name" value="Flavoproteins"/>
    <property type="match status" value="1"/>
</dbReference>
<dbReference type="InterPro" id="IPR029039">
    <property type="entry name" value="Flavoprotein-like_sf"/>
</dbReference>
<evidence type="ECO:0000313" key="6">
    <source>
        <dbReference type="Proteomes" id="UP000823615"/>
    </source>
</evidence>
<feature type="domain" description="4Fe-4S ferredoxin-type" evidence="4">
    <location>
        <begin position="182"/>
        <end position="210"/>
    </location>
</feature>
<name>A0A9D9H2L1_9SPIO</name>
<dbReference type="InterPro" id="IPR017900">
    <property type="entry name" value="4Fe4S_Fe_S_CS"/>
</dbReference>
<reference evidence="5" key="2">
    <citation type="journal article" date="2021" name="PeerJ">
        <title>Extensive microbial diversity within the chicken gut microbiome revealed by metagenomics and culture.</title>
        <authorList>
            <person name="Gilroy R."/>
            <person name="Ravi A."/>
            <person name="Getino M."/>
            <person name="Pursley I."/>
            <person name="Horton D.L."/>
            <person name="Alikhan N.F."/>
            <person name="Baker D."/>
            <person name="Gharbi K."/>
            <person name="Hall N."/>
            <person name="Watson M."/>
            <person name="Adriaenssens E.M."/>
            <person name="Foster-Nyarko E."/>
            <person name="Jarju S."/>
            <person name="Secka A."/>
            <person name="Antonio M."/>
            <person name="Oren A."/>
            <person name="Chaudhuri R.R."/>
            <person name="La Ragione R."/>
            <person name="Hildebrand F."/>
            <person name="Pallen M.J."/>
        </authorList>
    </citation>
    <scope>NUCLEOTIDE SEQUENCE</scope>
    <source>
        <strain evidence="5">7293</strain>
    </source>
</reference>
<accession>A0A9D9H2L1</accession>
<evidence type="ECO:0000256" key="1">
    <source>
        <dbReference type="ARBA" id="ARBA00022723"/>
    </source>
</evidence>
<keyword evidence="1" id="KW-0479">Metal-binding</keyword>
<dbReference type="SUPFAM" id="SSF54862">
    <property type="entry name" value="4Fe-4S ferredoxins"/>
    <property type="match status" value="1"/>
</dbReference>
<evidence type="ECO:0000313" key="5">
    <source>
        <dbReference type="EMBL" id="MBO8436790.1"/>
    </source>
</evidence>
<organism evidence="5 6">
    <name type="scientific">Candidatus Ornithospirochaeta stercoripullorum</name>
    <dbReference type="NCBI Taxonomy" id="2840899"/>
    <lineage>
        <taxon>Bacteria</taxon>
        <taxon>Pseudomonadati</taxon>
        <taxon>Spirochaetota</taxon>
        <taxon>Spirochaetia</taxon>
        <taxon>Spirochaetales</taxon>
        <taxon>Spirochaetaceae</taxon>
        <taxon>Spirochaetaceae incertae sedis</taxon>
        <taxon>Candidatus Ornithospirochaeta</taxon>
    </lineage>
</organism>
<comment type="caution">
    <text evidence="5">The sequence shown here is derived from an EMBL/GenBank/DDBJ whole genome shotgun (WGS) entry which is preliminary data.</text>
</comment>
<feature type="domain" description="4Fe-4S ferredoxin-type" evidence="4">
    <location>
        <begin position="213"/>
        <end position="238"/>
    </location>
</feature>
<dbReference type="Gene3D" id="3.30.70.20">
    <property type="match status" value="1"/>
</dbReference>
<dbReference type="Pfam" id="PF13187">
    <property type="entry name" value="Fer4_9"/>
    <property type="match status" value="1"/>
</dbReference>
<evidence type="ECO:0000256" key="3">
    <source>
        <dbReference type="ARBA" id="ARBA00023014"/>
    </source>
</evidence>
<dbReference type="PROSITE" id="PS00198">
    <property type="entry name" value="4FE4S_FER_1"/>
    <property type="match status" value="2"/>
</dbReference>
<evidence type="ECO:0000256" key="2">
    <source>
        <dbReference type="ARBA" id="ARBA00023004"/>
    </source>
</evidence>
<dbReference type="EMBL" id="JADIMT010000087">
    <property type="protein sequence ID" value="MBO8436790.1"/>
    <property type="molecule type" value="Genomic_DNA"/>
</dbReference>
<dbReference type="NCBIfam" id="NF038196">
    <property type="entry name" value="ferrodoxin_EFR1"/>
    <property type="match status" value="1"/>
</dbReference>
<keyword evidence="2" id="KW-0408">Iron</keyword>
<dbReference type="PANTHER" id="PTHR43122">
    <property type="entry name" value="FERREDOXIN SUBUNIT OF PYRUVATE:FLAVODOXIN OXIDOREDUCTASE-RELATED"/>
    <property type="match status" value="1"/>
</dbReference>
<keyword evidence="3" id="KW-0411">Iron-sulfur</keyword>
<gene>
    <name evidence="5" type="ORF">IAA97_07430</name>
</gene>
<evidence type="ECO:0000259" key="4">
    <source>
        <dbReference type="PROSITE" id="PS51379"/>
    </source>
</evidence>
<sequence>MSTVIALYTATGNSLYAAKQIPDAEIHFVEEFLSGKYTLPDDTDRLGLVFPVYCWGLPHPIRRFISEYLANRDNSTLGYIFAIATCGAFPLYTLHDLSQELAGVGLALSYGASVRLPDAYLPLKKKAVTEEETKKQAAEADKKLESIKDAIMREEILIPHSGPFWRVIRAFSRAGMSPRRNNKLSVSAKCTGCGICASICPEENIEIENGKAVYKDRCISCFACYHRCPENAIDYKGAAGQYKGLVETKELKKR</sequence>
<dbReference type="GO" id="GO:0051536">
    <property type="term" value="F:iron-sulfur cluster binding"/>
    <property type="evidence" value="ECO:0007669"/>
    <property type="project" value="UniProtKB-KW"/>
</dbReference>
<dbReference type="AlphaFoldDB" id="A0A9D9H2L1"/>
<dbReference type="GO" id="GO:0046872">
    <property type="term" value="F:metal ion binding"/>
    <property type="evidence" value="ECO:0007669"/>
    <property type="project" value="UniProtKB-KW"/>
</dbReference>
<dbReference type="PROSITE" id="PS51379">
    <property type="entry name" value="4FE4S_FER_2"/>
    <property type="match status" value="2"/>
</dbReference>
<dbReference type="InterPro" id="IPR017896">
    <property type="entry name" value="4Fe4S_Fe-S-bd"/>
</dbReference>
<proteinExistence type="predicted"/>
<dbReference type="InterPro" id="IPR047964">
    <property type="entry name" value="EFR1-like"/>
</dbReference>
<reference evidence="5" key="1">
    <citation type="submission" date="2020-10" db="EMBL/GenBank/DDBJ databases">
        <authorList>
            <person name="Gilroy R."/>
        </authorList>
    </citation>
    <scope>NUCLEOTIDE SEQUENCE</scope>
    <source>
        <strain evidence="5">7293</strain>
    </source>
</reference>
<dbReference type="PANTHER" id="PTHR43122:SF1">
    <property type="entry name" value="IRON-SULFUR-BINDING PROTEIN"/>
    <property type="match status" value="1"/>
</dbReference>